<sequence>MGSTTKALSSLQNKVVSFASDIKASVFALCSRLFGLGAPSGAIKQVSFHPASTDYLKAMQDSLVKGDLSGLFRKVPGSSEAMVFETALSKGDSPSLGTVPRDVIASHLKQELGQFKMTAASFETLSDLKDKWLSAPEGDKRKIAKEAVASYVDSLPDTADKKKATVMVQIFAVFAKLAPEDNVSPFNRGALDTCVVPNFMHPEHVLSMDGYMERQASGVQIFDMLMKGVSPLTPIRAPETKLSTAN</sequence>
<accession>A0A7G3GD60</accession>
<dbReference type="KEGG" id="ifl:C1H71_19700"/>
<organism evidence="1 2">
    <name type="scientific">Iodobacter fluviatilis</name>
    <dbReference type="NCBI Taxonomy" id="537"/>
    <lineage>
        <taxon>Bacteria</taxon>
        <taxon>Pseudomonadati</taxon>
        <taxon>Pseudomonadota</taxon>
        <taxon>Betaproteobacteria</taxon>
        <taxon>Neisseriales</taxon>
        <taxon>Chitinibacteraceae</taxon>
        <taxon>Iodobacter</taxon>
    </lineage>
</organism>
<evidence type="ECO:0000313" key="1">
    <source>
        <dbReference type="EMBL" id="QBC45530.1"/>
    </source>
</evidence>
<dbReference type="AlphaFoldDB" id="A0A7G3GD60"/>
<gene>
    <name evidence="1" type="ORF">C1H71_19700</name>
</gene>
<protein>
    <recommendedName>
        <fullName evidence="3">Rho-GAP domain-containing protein</fullName>
    </recommendedName>
</protein>
<name>A0A7G3GD60_9NEIS</name>
<dbReference type="EMBL" id="CP025781">
    <property type="protein sequence ID" value="QBC45530.1"/>
    <property type="molecule type" value="Genomic_DNA"/>
</dbReference>
<evidence type="ECO:0008006" key="3">
    <source>
        <dbReference type="Google" id="ProtNLM"/>
    </source>
</evidence>
<keyword evidence="2" id="KW-1185">Reference proteome</keyword>
<reference evidence="1 2" key="1">
    <citation type="submission" date="2018-01" db="EMBL/GenBank/DDBJ databases">
        <title>Genome sequence of Iodobacter sp. strain PCH194 isolated from Indian Trans-Himalaya.</title>
        <authorList>
            <person name="Kumar V."/>
            <person name="Thakur V."/>
            <person name="Kumar S."/>
            <person name="Singh D."/>
        </authorList>
    </citation>
    <scope>NUCLEOTIDE SEQUENCE [LARGE SCALE GENOMIC DNA]</scope>
    <source>
        <strain evidence="1 2">PCH194</strain>
    </source>
</reference>
<evidence type="ECO:0000313" key="2">
    <source>
        <dbReference type="Proteomes" id="UP000515917"/>
    </source>
</evidence>
<proteinExistence type="predicted"/>
<dbReference type="Proteomes" id="UP000515917">
    <property type="component" value="Chromosome"/>
</dbReference>